<dbReference type="RefSeq" id="WP_263047108.1">
    <property type="nucleotide sequence ID" value="NZ_CP106738.1"/>
</dbReference>
<reference evidence="1" key="1">
    <citation type="submission" date="2022-10" db="EMBL/GenBank/DDBJ databases">
        <title>Roseovarius pelagicus sp. nov., isolated from Arctic seawater.</title>
        <authorList>
            <person name="Hong Y.W."/>
            <person name="Hwang C.Y."/>
        </authorList>
    </citation>
    <scope>NUCLEOTIDE SEQUENCE</scope>
    <source>
        <strain evidence="1">HL-MP18</strain>
    </source>
</reference>
<accession>A0ABY6D7F9</accession>
<sequence>MTYTDMTKVQLAALIDDMTPNQIKKTSKAELIDMLERRDATQAESRALAPKAAPKAKAASKPRILADRVMIEPGKAEDVKATKAGSKRHLMAEALAKGATIEELMETLGWNKDTVSSALRTDMGALGLGVERKAGKYYLLMPKGVKRIPAHDAATNRAAALVAACK</sequence>
<name>A0ABY6D7F9_9RHOB</name>
<evidence type="ECO:0000313" key="2">
    <source>
        <dbReference type="Proteomes" id="UP001064087"/>
    </source>
</evidence>
<dbReference type="Proteomes" id="UP001064087">
    <property type="component" value="Chromosome"/>
</dbReference>
<gene>
    <name evidence="1" type="ORF">N7U68_13290</name>
</gene>
<protein>
    <submittedName>
        <fullName evidence="1">DUF3489 domain-containing protein</fullName>
    </submittedName>
</protein>
<keyword evidence="2" id="KW-1185">Reference proteome</keyword>
<proteinExistence type="predicted"/>
<dbReference type="EMBL" id="CP106738">
    <property type="protein sequence ID" value="UXX82079.1"/>
    <property type="molecule type" value="Genomic_DNA"/>
</dbReference>
<evidence type="ECO:0000313" key="1">
    <source>
        <dbReference type="EMBL" id="UXX82079.1"/>
    </source>
</evidence>
<organism evidence="1 2">
    <name type="scientific">Roseovarius pelagicus</name>
    <dbReference type="NCBI Taxonomy" id="2980108"/>
    <lineage>
        <taxon>Bacteria</taxon>
        <taxon>Pseudomonadati</taxon>
        <taxon>Pseudomonadota</taxon>
        <taxon>Alphaproteobacteria</taxon>
        <taxon>Rhodobacterales</taxon>
        <taxon>Roseobacteraceae</taxon>
        <taxon>Roseovarius</taxon>
    </lineage>
</organism>